<sequence>MNIVNLSLQNFRSFKKKEIEFNEGVNIILGPNASGKTNILESLYLLSTGKSFKAQLVSEMITSGEEVGRVKGSVSDNELEIVLTDGEIIVGETLVQKSQRKKLLVNDIPKRLIDFAGVLKTVLFDPWDMDLLTGSPSQRRRYLDHAISQIDREYRRAMLVYEKGLRQRNRLLWKIREDLASRNQLLFWDELLIKNGDYINQQRERFIDFLNDSSTVTPYPDTGSIQKKPGSRIKSGMTTDRQYHVVYDKSGISESRLLQYAREEVASATTLVGPHRDDFRVVSKLQITNNKLQINTNSQNLATYGSRGEQRMGILWLKLSEIAFVEQMSGEKPVLLLDDIFSELDHEHRKVVSANLAGFQTIITTADEHYLDELPKGNMIELNASS</sequence>
<dbReference type="PROSITE" id="PS00618">
    <property type="entry name" value="RECF_2"/>
    <property type="match status" value="1"/>
</dbReference>
<evidence type="ECO:0000256" key="9">
    <source>
        <dbReference type="HAMAP-Rule" id="MF_00365"/>
    </source>
</evidence>
<dbReference type="InterPro" id="IPR001238">
    <property type="entry name" value="DNA-binding_RecF"/>
</dbReference>
<accession>A0A1F8CKW8</accession>
<dbReference type="NCBIfam" id="TIGR00611">
    <property type="entry name" value="recf"/>
    <property type="match status" value="1"/>
</dbReference>
<dbReference type="InterPro" id="IPR003395">
    <property type="entry name" value="RecF/RecN/SMC_N"/>
</dbReference>
<dbReference type="PANTHER" id="PTHR32182:SF0">
    <property type="entry name" value="DNA REPLICATION AND REPAIR PROTEIN RECF"/>
    <property type="match status" value="1"/>
</dbReference>
<gene>
    <name evidence="9" type="primary">recF</name>
    <name evidence="12" type="ORF">A2188_00205</name>
</gene>
<keyword evidence="7 9" id="KW-0067">ATP-binding</keyword>
<evidence type="ECO:0000256" key="3">
    <source>
        <dbReference type="ARBA" id="ARBA00020170"/>
    </source>
</evidence>
<dbReference type="Proteomes" id="UP000179241">
    <property type="component" value="Unassembled WGS sequence"/>
</dbReference>
<dbReference type="GO" id="GO:0000731">
    <property type="term" value="P:DNA synthesis involved in DNA repair"/>
    <property type="evidence" value="ECO:0007669"/>
    <property type="project" value="TreeGrafter"/>
</dbReference>
<dbReference type="PROSITE" id="PS00617">
    <property type="entry name" value="RECF_1"/>
    <property type="match status" value="1"/>
</dbReference>
<evidence type="ECO:0000256" key="6">
    <source>
        <dbReference type="ARBA" id="ARBA00022741"/>
    </source>
</evidence>
<keyword evidence="8 9" id="KW-0238">DNA-binding</keyword>
<dbReference type="GO" id="GO:0003697">
    <property type="term" value="F:single-stranded DNA binding"/>
    <property type="evidence" value="ECO:0007669"/>
    <property type="project" value="UniProtKB-UniRule"/>
</dbReference>
<dbReference type="GO" id="GO:0009432">
    <property type="term" value="P:SOS response"/>
    <property type="evidence" value="ECO:0007669"/>
    <property type="project" value="UniProtKB-UniRule"/>
</dbReference>
<evidence type="ECO:0000256" key="1">
    <source>
        <dbReference type="ARBA" id="ARBA00004496"/>
    </source>
</evidence>
<proteinExistence type="inferred from homology"/>
<keyword evidence="9 10" id="KW-0227">DNA damage</keyword>
<dbReference type="AlphaFoldDB" id="A0A1F8CKW8"/>
<comment type="caution">
    <text evidence="12">The sequence shown here is derived from an EMBL/GenBank/DDBJ whole genome shotgun (WGS) entry which is preliminary data.</text>
</comment>
<evidence type="ECO:0000256" key="4">
    <source>
        <dbReference type="ARBA" id="ARBA00022490"/>
    </source>
</evidence>
<comment type="function">
    <text evidence="9 10">The RecF protein is involved in DNA metabolism; it is required for DNA replication and normal SOS inducibility. RecF binds preferentially to single-stranded, linear DNA. It also seems to bind ATP.</text>
</comment>
<keyword evidence="4 9" id="KW-0963">Cytoplasm</keyword>
<dbReference type="SUPFAM" id="SSF52540">
    <property type="entry name" value="P-loop containing nucleoside triphosphate hydrolases"/>
    <property type="match status" value="1"/>
</dbReference>
<dbReference type="InterPro" id="IPR042174">
    <property type="entry name" value="RecF_2"/>
</dbReference>
<evidence type="ECO:0000313" key="13">
    <source>
        <dbReference type="Proteomes" id="UP000179241"/>
    </source>
</evidence>
<comment type="similarity">
    <text evidence="2 9 10">Belongs to the RecF family.</text>
</comment>
<dbReference type="GO" id="GO:0005737">
    <property type="term" value="C:cytoplasm"/>
    <property type="evidence" value="ECO:0007669"/>
    <property type="project" value="UniProtKB-SubCell"/>
</dbReference>
<evidence type="ECO:0000313" key="12">
    <source>
        <dbReference type="EMBL" id="OGM76891.1"/>
    </source>
</evidence>
<protein>
    <recommendedName>
        <fullName evidence="3 9">DNA replication and repair protein RecF</fullName>
    </recommendedName>
</protein>
<dbReference type="EMBL" id="MGHU01000041">
    <property type="protein sequence ID" value="OGM76891.1"/>
    <property type="molecule type" value="Genomic_DNA"/>
</dbReference>
<dbReference type="InterPro" id="IPR018078">
    <property type="entry name" value="DNA-binding_RecF_CS"/>
</dbReference>
<dbReference type="Gene3D" id="3.40.50.300">
    <property type="entry name" value="P-loop containing nucleotide triphosphate hydrolases"/>
    <property type="match status" value="1"/>
</dbReference>
<evidence type="ECO:0000256" key="7">
    <source>
        <dbReference type="ARBA" id="ARBA00022840"/>
    </source>
</evidence>
<keyword evidence="5 9" id="KW-0235">DNA replication</keyword>
<dbReference type="GO" id="GO:0006260">
    <property type="term" value="P:DNA replication"/>
    <property type="evidence" value="ECO:0007669"/>
    <property type="project" value="UniProtKB-UniRule"/>
</dbReference>
<comment type="subcellular location">
    <subcellularLocation>
        <location evidence="1 9 10">Cytoplasm</location>
    </subcellularLocation>
</comment>
<feature type="binding site" evidence="9">
    <location>
        <begin position="30"/>
        <end position="37"/>
    </location>
    <ligand>
        <name>ATP</name>
        <dbReference type="ChEBI" id="CHEBI:30616"/>
    </ligand>
</feature>
<evidence type="ECO:0000256" key="8">
    <source>
        <dbReference type="ARBA" id="ARBA00023125"/>
    </source>
</evidence>
<dbReference type="InterPro" id="IPR027417">
    <property type="entry name" value="P-loop_NTPase"/>
</dbReference>
<keyword evidence="9 10" id="KW-0234">DNA repair</keyword>
<reference evidence="12 13" key="1">
    <citation type="journal article" date="2016" name="Nat. Commun.">
        <title>Thousands of microbial genomes shed light on interconnected biogeochemical processes in an aquifer system.</title>
        <authorList>
            <person name="Anantharaman K."/>
            <person name="Brown C.T."/>
            <person name="Hug L.A."/>
            <person name="Sharon I."/>
            <person name="Castelle C.J."/>
            <person name="Probst A.J."/>
            <person name="Thomas B.C."/>
            <person name="Singh A."/>
            <person name="Wilkins M.J."/>
            <person name="Karaoz U."/>
            <person name="Brodie E.L."/>
            <person name="Williams K.H."/>
            <person name="Hubbard S.S."/>
            <person name="Banfield J.F."/>
        </authorList>
    </citation>
    <scope>NUCLEOTIDE SEQUENCE [LARGE SCALE GENOMIC DNA]</scope>
</reference>
<evidence type="ECO:0000259" key="11">
    <source>
        <dbReference type="Pfam" id="PF02463"/>
    </source>
</evidence>
<dbReference type="GO" id="GO:0006302">
    <property type="term" value="P:double-strand break repair"/>
    <property type="evidence" value="ECO:0007669"/>
    <property type="project" value="TreeGrafter"/>
</dbReference>
<dbReference type="Gene3D" id="1.20.1050.90">
    <property type="entry name" value="RecF/RecN/SMC, N-terminal domain"/>
    <property type="match status" value="1"/>
</dbReference>
<evidence type="ECO:0000256" key="2">
    <source>
        <dbReference type="ARBA" id="ARBA00008016"/>
    </source>
</evidence>
<evidence type="ECO:0000256" key="10">
    <source>
        <dbReference type="RuleBase" id="RU000578"/>
    </source>
</evidence>
<dbReference type="PANTHER" id="PTHR32182">
    <property type="entry name" value="DNA REPLICATION AND REPAIR PROTEIN RECF"/>
    <property type="match status" value="1"/>
</dbReference>
<feature type="domain" description="RecF/RecN/SMC N-terminal" evidence="11">
    <location>
        <begin position="3"/>
        <end position="373"/>
    </location>
</feature>
<dbReference type="HAMAP" id="MF_00365">
    <property type="entry name" value="RecF"/>
    <property type="match status" value="1"/>
</dbReference>
<name>A0A1F8CKW8_9BACT</name>
<dbReference type="Pfam" id="PF02463">
    <property type="entry name" value="SMC_N"/>
    <property type="match status" value="1"/>
</dbReference>
<dbReference type="GO" id="GO:0005524">
    <property type="term" value="F:ATP binding"/>
    <property type="evidence" value="ECO:0007669"/>
    <property type="project" value="UniProtKB-UniRule"/>
</dbReference>
<organism evidence="12 13">
    <name type="scientific">Candidatus Woesebacteria bacterium RIFOXYA1_FULL_43_9</name>
    <dbReference type="NCBI Taxonomy" id="1802534"/>
    <lineage>
        <taxon>Bacteria</taxon>
        <taxon>Candidatus Woeseibacteriota</taxon>
    </lineage>
</organism>
<keyword evidence="9 10" id="KW-0742">SOS response</keyword>
<evidence type="ECO:0000256" key="5">
    <source>
        <dbReference type="ARBA" id="ARBA00022705"/>
    </source>
</evidence>
<keyword evidence="6 9" id="KW-0547">Nucleotide-binding</keyword>